<evidence type="ECO:0000313" key="4">
    <source>
        <dbReference type="Proteomes" id="UP001158576"/>
    </source>
</evidence>
<dbReference type="SUPFAM" id="SSF50156">
    <property type="entry name" value="PDZ domain-like"/>
    <property type="match status" value="1"/>
</dbReference>
<dbReference type="PROSITE" id="PS50106">
    <property type="entry name" value="PDZ"/>
    <property type="match status" value="1"/>
</dbReference>
<evidence type="ECO:0000313" key="3">
    <source>
        <dbReference type="EMBL" id="CAG5113626.1"/>
    </source>
</evidence>
<dbReference type="InterPro" id="IPR056814">
    <property type="entry name" value="GIPC1-3_GH1"/>
</dbReference>
<keyword evidence="4" id="KW-1185">Reference proteome</keyword>
<dbReference type="SMART" id="SM00228">
    <property type="entry name" value="PDZ"/>
    <property type="match status" value="1"/>
</dbReference>
<dbReference type="Gene3D" id="2.30.42.10">
    <property type="match status" value="1"/>
</dbReference>
<organism evidence="3 4">
    <name type="scientific">Oikopleura dioica</name>
    <name type="common">Tunicate</name>
    <dbReference type="NCBI Taxonomy" id="34765"/>
    <lineage>
        <taxon>Eukaryota</taxon>
        <taxon>Metazoa</taxon>
        <taxon>Chordata</taxon>
        <taxon>Tunicata</taxon>
        <taxon>Appendicularia</taxon>
        <taxon>Copelata</taxon>
        <taxon>Oikopleuridae</taxon>
        <taxon>Oikopleura</taxon>
    </lineage>
</organism>
<name>A0ABN7TAM5_OIKDI</name>
<accession>A0ABN7TAM5</accession>
<dbReference type="PANTHER" id="PTHR12259:SF1">
    <property type="entry name" value="GH21964P"/>
    <property type="match status" value="1"/>
</dbReference>
<dbReference type="InterPro" id="IPR036034">
    <property type="entry name" value="PDZ_sf"/>
</dbReference>
<proteinExistence type="inferred from homology"/>
<evidence type="ECO:0000256" key="1">
    <source>
        <dbReference type="ARBA" id="ARBA00009011"/>
    </source>
</evidence>
<dbReference type="CDD" id="cd21180">
    <property type="entry name" value="GH2_GIPC"/>
    <property type="match status" value="1"/>
</dbReference>
<dbReference type="InterPro" id="IPR017379">
    <property type="entry name" value="GIPC1/2/3"/>
</dbReference>
<sequence length="251" mass="27191">MAEAIGVDVNKILFVTVNTEKCDMTKLLGGQIMFGDFLYCHVSAPTTTVINVQKVSQMFGLTITDNGNGQAFVKGKRAGSVVEHNDDILPGDAILSINGEVMIGKRHIDVARKLRDVEIGSMVEFVLQPPVRGFNMVGGRSKAKVSGDINKGGMTVRIKANGDAEVVEGDKPCKTSAIEIIDQMLEEYVGIRDRELSLSIYESGTKSSDSGTFLDTVTSSYPMFAFTDQFILDVWNIISDAESGVMPKKPA</sequence>
<dbReference type="PANTHER" id="PTHR12259">
    <property type="entry name" value="RGS-GAIP INTERACTING PROTEIN GIPC"/>
    <property type="match status" value="1"/>
</dbReference>
<evidence type="ECO:0000259" key="2">
    <source>
        <dbReference type="PROSITE" id="PS50106"/>
    </source>
</evidence>
<dbReference type="Pfam" id="PF25082">
    <property type="entry name" value="GIPC1_GH2"/>
    <property type="match status" value="1"/>
</dbReference>
<dbReference type="Proteomes" id="UP001158576">
    <property type="component" value="Chromosome 2"/>
</dbReference>
<dbReference type="InterPro" id="IPR001478">
    <property type="entry name" value="PDZ"/>
</dbReference>
<reference evidence="3 4" key="1">
    <citation type="submission" date="2021-04" db="EMBL/GenBank/DDBJ databases">
        <authorList>
            <person name="Bliznina A."/>
        </authorList>
    </citation>
    <scope>NUCLEOTIDE SEQUENCE [LARGE SCALE GENOMIC DNA]</scope>
</reference>
<feature type="domain" description="PDZ" evidence="2">
    <location>
        <begin position="49"/>
        <end position="116"/>
    </location>
</feature>
<dbReference type="InterPro" id="IPR055349">
    <property type="entry name" value="GH2_GIPC"/>
</dbReference>
<comment type="similarity">
    <text evidence="1">Belongs to the GIPC family.</text>
</comment>
<dbReference type="EMBL" id="OU015567">
    <property type="protein sequence ID" value="CAG5113626.1"/>
    <property type="molecule type" value="Genomic_DNA"/>
</dbReference>
<dbReference type="Pfam" id="PF25083">
    <property type="entry name" value="GIPC1_GH1"/>
    <property type="match status" value="1"/>
</dbReference>
<protein>
    <submittedName>
        <fullName evidence="3">Oidioi.mRNA.OKI2018_I69.chr2.g7716.t1.cds</fullName>
    </submittedName>
</protein>
<gene>
    <name evidence="3" type="ORF">OKIOD_LOCUS16481</name>
</gene>